<dbReference type="InterPro" id="IPR006102">
    <property type="entry name" value="Ig-like_GH2"/>
</dbReference>
<evidence type="ECO:0000256" key="1">
    <source>
        <dbReference type="ARBA" id="ARBA00001412"/>
    </source>
</evidence>
<dbReference type="PANTHER" id="PTHR46323:SF2">
    <property type="entry name" value="BETA-GALACTOSIDASE"/>
    <property type="match status" value="1"/>
</dbReference>
<dbReference type="EC" id="3.2.1.23" evidence="5"/>
<dbReference type="Pfam" id="PF16353">
    <property type="entry name" value="LacZ_4"/>
    <property type="match status" value="1"/>
</dbReference>
<dbReference type="InterPro" id="IPR036156">
    <property type="entry name" value="Beta-gal/glucu_dom_sf"/>
</dbReference>
<dbReference type="InterPro" id="IPR004199">
    <property type="entry name" value="B-gal_small/dom_5"/>
</dbReference>
<dbReference type="Pfam" id="PF02836">
    <property type="entry name" value="Glyco_hydro_2_C"/>
    <property type="match status" value="1"/>
</dbReference>
<dbReference type="Pfam" id="PF00703">
    <property type="entry name" value="Glyco_hydro_2"/>
    <property type="match status" value="1"/>
</dbReference>
<dbReference type="SUPFAM" id="SSF74650">
    <property type="entry name" value="Galactose mutarotase-like"/>
    <property type="match status" value="1"/>
</dbReference>
<dbReference type="PRINTS" id="PR00132">
    <property type="entry name" value="GLHYDRLASE2"/>
</dbReference>
<evidence type="ECO:0000259" key="10">
    <source>
        <dbReference type="SMART" id="SM01038"/>
    </source>
</evidence>
<dbReference type="GO" id="GO:0009341">
    <property type="term" value="C:beta-galactosidase complex"/>
    <property type="evidence" value="ECO:0007669"/>
    <property type="project" value="InterPro"/>
</dbReference>
<dbReference type="GO" id="GO:0030246">
    <property type="term" value="F:carbohydrate binding"/>
    <property type="evidence" value="ECO:0007669"/>
    <property type="project" value="InterPro"/>
</dbReference>
<proteinExistence type="inferred from homology"/>
<evidence type="ECO:0000256" key="8">
    <source>
        <dbReference type="ARBA" id="ARBA00023295"/>
    </source>
</evidence>
<dbReference type="SMART" id="SM01038">
    <property type="entry name" value="Bgal_small_N"/>
    <property type="match status" value="1"/>
</dbReference>
<dbReference type="InterPro" id="IPR011013">
    <property type="entry name" value="Gal_mutarotase_sf_dom"/>
</dbReference>
<dbReference type="InterPro" id="IPR006104">
    <property type="entry name" value="Glyco_hydro_2_N"/>
</dbReference>
<dbReference type="InterPro" id="IPR032312">
    <property type="entry name" value="LacZ_4"/>
</dbReference>
<evidence type="ECO:0000256" key="4">
    <source>
        <dbReference type="ARBA" id="ARBA00011245"/>
    </source>
</evidence>
<comment type="catalytic activity">
    <reaction evidence="1">
        <text>Hydrolysis of terminal non-reducing beta-D-galactose residues in beta-D-galactosides.</text>
        <dbReference type="EC" id="3.2.1.23"/>
    </reaction>
</comment>
<dbReference type="GO" id="GO:0005990">
    <property type="term" value="P:lactose catabolic process"/>
    <property type="evidence" value="ECO:0007669"/>
    <property type="project" value="TreeGrafter"/>
</dbReference>
<keyword evidence="6" id="KW-0378">Hydrolase</keyword>
<gene>
    <name evidence="11" type="ORF">FUA24_19540</name>
</gene>
<dbReference type="InterPro" id="IPR017853">
    <property type="entry name" value="GH"/>
</dbReference>
<dbReference type="SUPFAM" id="SSF49303">
    <property type="entry name" value="beta-Galactosidase/glucuronidase domain"/>
    <property type="match status" value="2"/>
</dbReference>
<dbReference type="SUPFAM" id="SSF49785">
    <property type="entry name" value="Galactose-binding domain-like"/>
    <property type="match status" value="1"/>
</dbReference>
<dbReference type="PANTHER" id="PTHR46323">
    <property type="entry name" value="BETA-GALACTOSIDASE"/>
    <property type="match status" value="1"/>
</dbReference>
<sequence length="1064" mass="121180">MIQKFSKTATQIVILLLVFQINAQEFWKDKQVYTVGTEPHAATHYIFENKAAAIEGNYTESPYYKSLAGNWKFNWVEKPEKKPKDFHLPSFNDASWKQIPVPSCWERQGYGNPSHRGLGMLVRAENIKIPNVPEDNPVGSYRTTFNVPENWENRQTLLHFNGVSSAFYLWINGAFVGYDEDAMTSSVFDISKYLKEGTNTIAVQVYKWTTGSYFESGDTWTFSGIFRDVYLQSRPNVHIRDFFFSSDLDEAYKDAELKGKIKIFNNANEVAKGYQVNIDVYDDLGNLISESGDKSPKLGWRMGNLGAESILEYATTIKSPKLWSAEYPNLYTIVLTLVNSDGEVVEVTRCPFGFREIEMKDLQVHVNGKAIKIKGVNRGESHPELGKTLTEASMIQDILLMKQHNVNAVRSSHHPNDPRWYALCDKYGLYVMDEALESPDYFIRGNGLPGSDISWMAAALDRGVAMVERSKNHPSIIFWSLGNESGWGQNFALISDYIKRYDPTRLISYDGRETDCWEVKDYFDLNSSMYPFIEDDEKQKHWKLLSFWAEPKYDKPYIMIEYAHAQGNSLGNFADYWSVVEKNPSFVGGYIWDWVNQTYNTKMPDGNIRQSHRLDYHPVDSLKVDGDFTEVIELKNECAKGVVFADRSIKPSLLEVKKAQQYIGIKADTLQPNKFHVRNKYNFTNLKSFEGSWVLLRNGENIKKGIIPSLDIKPDETKSFEINLPKLKEGAEYVVNFSFKLKETTKWAKIGHEVAKEEIVLKQWLPSSIVPKGEVTFSEDENQITIAGKRFKLGLNKSTGTITSIRSNTIELIAQNGGIQGPKLNVYRAPIENDRPYIKDWKDAKLNTLSEKVVAIKAEQTSNSLVTINVVKEFSSDSGNIKHQCIYKIDGTGNITLENTVTPTGFENLETLPRVGLKLGLVKELEEVNWYGRGPHENYPDRRESAFLGTYNSNVSDLYVPYLVPQENGARSDIRSLEFSFKNKKKPAIHIESDEPFIFSALNYDASDLDKASRPAFLNYRKETIVCIDSKMLGLGNASCGPVPLKQYLIPLKPYEFSFTLSLF</sequence>
<dbReference type="InterPro" id="IPR014718">
    <property type="entry name" value="GH-type_carb-bd"/>
</dbReference>
<comment type="cofactor">
    <cofactor evidence="2">
        <name>Ca(2+)</name>
        <dbReference type="ChEBI" id="CHEBI:29108"/>
    </cofactor>
</comment>
<evidence type="ECO:0000256" key="5">
    <source>
        <dbReference type="ARBA" id="ARBA00012756"/>
    </source>
</evidence>
<dbReference type="Pfam" id="PF02837">
    <property type="entry name" value="Glyco_hydro_2_N"/>
    <property type="match status" value="1"/>
</dbReference>
<evidence type="ECO:0000256" key="7">
    <source>
        <dbReference type="ARBA" id="ARBA00022837"/>
    </source>
</evidence>
<keyword evidence="8" id="KW-0326">Glycosidase</keyword>
<reference evidence="11 12" key="1">
    <citation type="submission" date="2019-08" db="EMBL/GenBank/DDBJ databases">
        <title>Seonamhaeicola sediminis sp. nov., isolated from marine sediment.</title>
        <authorList>
            <person name="Cao W.R."/>
        </authorList>
    </citation>
    <scope>NUCLEOTIDE SEQUENCE [LARGE SCALE GENOMIC DNA]</scope>
    <source>
        <strain evidence="11 12">B011</strain>
    </source>
</reference>
<name>A0A5D0HN23_9FLAO</name>
<organism evidence="11 12">
    <name type="scientific">Seonamhaeicola marinus</name>
    <dbReference type="NCBI Taxonomy" id="1912246"/>
    <lineage>
        <taxon>Bacteria</taxon>
        <taxon>Pseudomonadati</taxon>
        <taxon>Bacteroidota</taxon>
        <taxon>Flavobacteriia</taxon>
        <taxon>Flavobacteriales</taxon>
        <taxon>Flavobacteriaceae</taxon>
    </lineage>
</organism>
<dbReference type="InterPro" id="IPR006103">
    <property type="entry name" value="Glyco_hydro_2_cat"/>
</dbReference>
<keyword evidence="7" id="KW-0106">Calcium</keyword>
<feature type="domain" description="Beta galactosidase small chain/" evidence="10">
    <location>
        <begin position="785"/>
        <end position="1062"/>
    </location>
</feature>
<keyword evidence="12" id="KW-1185">Reference proteome</keyword>
<dbReference type="Gene3D" id="2.70.98.10">
    <property type="match status" value="1"/>
</dbReference>
<evidence type="ECO:0000256" key="2">
    <source>
        <dbReference type="ARBA" id="ARBA00001913"/>
    </source>
</evidence>
<dbReference type="Gene3D" id="3.20.20.80">
    <property type="entry name" value="Glycosidases"/>
    <property type="match status" value="1"/>
</dbReference>
<dbReference type="EMBL" id="VSDQ01000718">
    <property type="protein sequence ID" value="TYA71749.1"/>
    <property type="molecule type" value="Genomic_DNA"/>
</dbReference>
<dbReference type="GO" id="GO:0004565">
    <property type="term" value="F:beta-galactosidase activity"/>
    <property type="evidence" value="ECO:0007669"/>
    <property type="project" value="UniProtKB-EC"/>
</dbReference>
<dbReference type="OrthoDB" id="9801077at2"/>
<dbReference type="InterPro" id="IPR013783">
    <property type="entry name" value="Ig-like_fold"/>
</dbReference>
<dbReference type="SUPFAM" id="SSF51445">
    <property type="entry name" value="(Trans)glycosidases"/>
    <property type="match status" value="1"/>
</dbReference>
<evidence type="ECO:0000256" key="3">
    <source>
        <dbReference type="ARBA" id="ARBA00007401"/>
    </source>
</evidence>
<dbReference type="Pfam" id="PF02929">
    <property type="entry name" value="Bgal_small_N"/>
    <property type="match status" value="1"/>
</dbReference>
<evidence type="ECO:0000313" key="11">
    <source>
        <dbReference type="EMBL" id="TYA71749.1"/>
    </source>
</evidence>
<dbReference type="RefSeq" id="WP_148544735.1">
    <property type="nucleotide sequence ID" value="NZ_VSDQ01000718.1"/>
</dbReference>
<evidence type="ECO:0000256" key="9">
    <source>
        <dbReference type="ARBA" id="ARBA00032230"/>
    </source>
</evidence>
<comment type="similarity">
    <text evidence="3">Belongs to the glycosyl hydrolase 2 family.</text>
</comment>
<comment type="caution">
    <text evidence="11">The sequence shown here is derived from an EMBL/GenBank/DDBJ whole genome shotgun (WGS) entry which is preliminary data.</text>
</comment>
<dbReference type="InterPro" id="IPR008979">
    <property type="entry name" value="Galactose-bd-like_sf"/>
</dbReference>
<dbReference type="Proteomes" id="UP000323930">
    <property type="component" value="Unassembled WGS sequence"/>
</dbReference>
<dbReference type="Gene3D" id="2.60.40.10">
    <property type="entry name" value="Immunoglobulins"/>
    <property type="match status" value="2"/>
</dbReference>
<comment type="subunit">
    <text evidence="4">Monomer.</text>
</comment>
<dbReference type="InterPro" id="IPR050347">
    <property type="entry name" value="Bact_Beta-galactosidase"/>
</dbReference>
<accession>A0A5D0HN23</accession>
<dbReference type="AlphaFoldDB" id="A0A5D0HN23"/>
<dbReference type="Gene3D" id="2.60.120.260">
    <property type="entry name" value="Galactose-binding domain-like"/>
    <property type="match status" value="1"/>
</dbReference>
<evidence type="ECO:0000256" key="6">
    <source>
        <dbReference type="ARBA" id="ARBA00022801"/>
    </source>
</evidence>
<dbReference type="InterPro" id="IPR006101">
    <property type="entry name" value="Glyco_hydro_2"/>
</dbReference>
<evidence type="ECO:0000313" key="12">
    <source>
        <dbReference type="Proteomes" id="UP000323930"/>
    </source>
</evidence>
<protein>
    <recommendedName>
        <fullName evidence="5">beta-galactosidase</fullName>
        <ecNumber evidence="5">3.2.1.23</ecNumber>
    </recommendedName>
    <alternativeName>
        <fullName evidence="9">Lactase</fullName>
    </alternativeName>
</protein>